<dbReference type="PANTHER" id="PTHR45638:SF19">
    <property type="entry name" value="CYCLIC NUCLEOTIDE-BINDING DOMAIN-CONTAINING PROTEIN"/>
    <property type="match status" value="1"/>
</dbReference>
<dbReference type="STRING" id="62062.ENSHHUP00000054921"/>
<reference evidence="2" key="3">
    <citation type="submission" date="2025-09" db="UniProtKB">
        <authorList>
            <consortium name="Ensembl"/>
        </authorList>
    </citation>
    <scope>IDENTIFICATION</scope>
</reference>
<accession>A0A4W5NRX1</accession>
<sequence>MRTIRPDGIFAQKWEVFMFWCITISIFIETWVLFFTNNLDTKGFHNEGWGALYLIISSLVDVFAVIDIFVNLRTEVFTKDGYQADIMGIFDNYRRSWNLYYDVLAVFPLDFFSFTKSGEAHWRVLGYVRWNRLIWIRKVTILMSRGFYEHVGHCEAEPEHKCSYTTGLFVFQQKRK</sequence>
<keyword evidence="1" id="KW-0812">Transmembrane</keyword>
<dbReference type="GO" id="GO:0005221">
    <property type="term" value="F:intracellularly cyclic nucleotide-activated monoatomic cation channel activity"/>
    <property type="evidence" value="ECO:0007669"/>
    <property type="project" value="InterPro"/>
</dbReference>
<dbReference type="Gene3D" id="1.10.287.70">
    <property type="match status" value="1"/>
</dbReference>
<reference evidence="2" key="2">
    <citation type="submission" date="2025-08" db="UniProtKB">
        <authorList>
            <consortium name="Ensembl"/>
        </authorList>
    </citation>
    <scope>IDENTIFICATION</scope>
</reference>
<reference evidence="3" key="1">
    <citation type="submission" date="2018-06" db="EMBL/GenBank/DDBJ databases">
        <title>Genome assembly of Danube salmon.</title>
        <authorList>
            <person name="Macqueen D.J."/>
            <person name="Gundappa M.K."/>
        </authorList>
    </citation>
    <scope>NUCLEOTIDE SEQUENCE [LARGE SCALE GENOMIC DNA]</scope>
</reference>
<organism evidence="2 3">
    <name type="scientific">Hucho hucho</name>
    <name type="common">huchen</name>
    <dbReference type="NCBI Taxonomy" id="62062"/>
    <lineage>
        <taxon>Eukaryota</taxon>
        <taxon>Metazoa</taxon>
        <taxon>Chordata</taxon>
        <taxon>Craniata</taxon>
        <taxon>Vertebrata</taxon>
        <taxon>Euteleostomi</taxon>
        <taxon>Actinopterygii</taxon>
        <taxon>Neopterygii</taxon>
        <taxon>Teleostei</taxon>
        <taxon>Protacanthopterygii</taxon>
        <taxon>Salmoniformes</taxon>
        <taxon>Salmonidae</taxon>
        <taxon>Salmoninae</taxon>
        <taxon>Hucho</taxon>
    </lineage>
</organism>
<dbReference type="InterPro" id="IPR050866">
    <property type="entry name" value="CNG_cation_channel"/>
</dbReference>
<evidence type="ECO:0000313" key="2">
    <source>
        <dbReference type="Ensembl" id="ENSHHUP00000054921.1"/>
    </source>
</evidence>
<name>A0A4W5NRX1_9TELE</name>
<dbReference type="Ensembl" id="ENSHHUT00000056825.1">
    <property type="protein sequence ID" value="ENSHHUP00000054921.1"/>
    <property type="gene ID" value="ENSHHUG00000032916.1"/>
</dbReference>
<protein>
    <recommendedName>
        <fullName evidence="4">Ion transport domain-containing protein</fullName>
    </recommendedName>
</protein>
<feature type="transmembrane region" description="Helical" evidence="1">
    <location>
        <begin position="48"/>
        <end position="70"/>
    </location>
</feature>
<keyword evidence="1" id="KW-1133">Transmembrane helix</keyword>
<dbReference type="PANTHER" id="PTHR45638">
    <property type="entry name" value="CYCLIC NUCLEOTIDE-GATED CATION CHANNEL SUBUNIT A"/>
    <property type="match status" value="1"/>
</dbReference>
<evidence type="ECO:0008006" key="4">
    <source>
        <dbReference type="Google" id="ProtNLM"/>
    </source>
</evidence>
<feature type="transmembrane region" description="Helical" evidence="1">
    <location>
        <begin position="16"/>
        <end position="36"/>
    </location>
</feature>
<proteinExistence type="predicted"/>
<dbReference type="SUPFAM" id="SSF81324">
    <property type="entry name" value="Voltage-gated potassium channels"/>
    <property type="match status" value="1"/>
</dbReference>
<dbReference type="Proteomes" id="UP000314982">
    <property type="component" value="Unassembled WGS sequence"/>
</dbReference>
<dbReference type="GO" id="GO:0044877">
    <property type="term" value="F:protein-containing complex binding"/>
    <property type="evidence" value="ECO:0007669"/>
    <property type="project" value="TreeGrafter"/>
</dbReference>
<keyword evidence="1" id="KW-0472">Membrane</keyword>
<evidence type="ECO:0000256" key="1">
    <source>
        <dbReference type="SAM" id="Phobius"/>
    </source>
</evidence>
<keyword evidence="3" id="KW-1185">Reference proteome</keyword>
<evidence type="ECO:0000313" key="3">
    <source>
        <dbReference type="Proteomes" id="UP000314982"/>
    </source>
</evidence>
<dbReference type="AlphaFoldDB" id="A0A4W5NRX1"/>
<dbReference type="GO" id="GO:0005249">
    <property type="term" value="F:voltage-gated potassium channel activity"/>
    <property type="evidence" value="ECO:0007669"/>
    <property type="project" value="TreeGrafter"/>
</dbReference>